<accession>A0A8H8Z290</accession>
<dbReference type="AlphaFoldDB" id="A0A8H8Z290"/>
<dbReference type="Proteomes" id="UP000601736">
    <property type="component" value="Unassembled WGS sequence"/>
</dbReference>
<organism evidence="1 2">
    <name type="scientific">Nitrosomonas nitrosa</name>
    <dbReference type="NCBI Taxonomy" id="52442"/>
    <lineage>
        <taxon>Bacteria</taxon>
        <taxon>Pseudomonadati</taxon>
        <taxon>Pseudomonadota</taxon>
        <taxon>Betaproteobacteria</taxon>
        <taxon>Nitrosomonadales</taxon>
        <taxon>Nitrosomonadaceae</taxon>
        <taxon>Nitrosomonas</taxon>
    </lineage>
</organism>
<proteinExistence type="predicted"/>
<sequence length="23" mass="2682">MINLPIIYKLNCDRLNTFVGSEQ</sequence>
<evidence type="ECO:0000313" key="2">
    <source>
        <dbReference type="Proteomes" id="UP000601736"/>
    </source>
</evidence>
<protein>
    <submittedName>
        <fullName evidence="1">Uncharacterized protein</fullName>
    </submittedName>
</protein>
<gene>
    <name evidence="1" type="ORF">NMYAN_50115</name>
</gene>
<comment type="caution">
    <text evidence="1">The sequence shown here is derived from an EMBL/GenBank/DDBJ whole genome shotgun (WGS) entry which is preliminary data.</text>
</comment>
<evidence type="ECO:0000313" key="1">
    <source>
        <dbReference type="EMBL" id="CAE6514517.1"/>
    </source>
</evidence>
<name>A0A8H8Z290_9PROT</name>
<dbReference type="EMBL" id="CAJNAP010000045">
    <property type="protein sequence ID" value="CAE6514517.1"/>
    <property type="molecule type" value="Genomic_DNA"/>
</dbReference>
<reference evidence="1" key="1">
    <citation type="submission" date="2021-02" db="EMBL/GenBank/DDBJ databases">
        <authorList>
            <person name="Han P."/>
        </authorList>
    </citation>
    <scope>NUCLEOTIDE SEQUENCE</scope>
    <source>
        <strain evidence="1">Nitrosomonas nitrosa 18-3D</strain>
    </source>
</reference>